<dbReference type="STRING" id="478744.SAMN05444359_107126"/>
<name>A0A1H9EM39_9BACT</name>
<feature type="domain" description="Histidine kinase" evidence="9">
    <location>
        <begin position="802"/>
        <end position="1020"/>
    </location>
</feature>
<dbReference type="PANTHER" id="PTHR43547:SF2">
    <property type="entry name" value="HYBRID SIGNAL TRANSDUCTION HISTIDINE KINASE C"/>
    <property type="match status" value="1"/>
</dbReference>
<sequence>MLFCSYLFAQVPQPYFDTYTTRDGLGAEAINDLLTDQYGYLWTAAYSGLHRYDGHEFLKYSADILDSCALSNNIVRCLAEDESGNLWVGTSSGLNRLDRASGCFQRFFHQQGHYRSLPANNILDLLPLADGDMLVVTSEGPARYHQDTDDFKRLSSPLPFPDRAVIHEGMPLLVGKGGVAEIGQSRAIAVFKEPEPPEVFALISYGDSLIIGTSRGLYAWQPHDSLIRYLYPELQQINRSILDIQPGAIHGFEGLYMAVRGEGLSFIDIASGEGVIYTREESQSNGLLDNHVRALAPNGDNGLWIGTYLGLNYLNARADRPRHYLNQLADGQEPQTLEIHVSPQGVVFTYERWRGLFRSSRVGTKAELLDFPRNDFLQAKDLNCFHTDRQNLTWIGRGHDALYRYDNESERFLTPFRHPDLVNCRINAIYQDEKEDHQYWLGTSCGLGLLDMLREEIEWFAPTQQFPELVGNALATIIPGPKGRIWCSAGDYYQDRLGYFSPSERKFHFYDYAAGNPDKSAGGRIKQLAIDPEGNVWAAASDGLIEIPSGKAPVLHTRLGAEQLGSLESVVADSSGIWFSSENRIGNYRPEQQRMKWFSGSPLRQFNNSVASKIPDGSFFFGGIGGLVRVDPNRLLSESSPFPSLVLQEVKVNGQERRTNVPWEELTELRLERNERALSLRFVALDFGREEVINYSYQINGGEWQVLGRERSLAFTDLQPGQYVLNLRVSNGRGQWSAEVRKISIFVTPYWYERKDIRLAGLFLAGLLALLLARAFVRRRLERQTIRQLREMDSFRNRLLTNLTHEFRTPLTLILGPARRLRERAKKQEDPTLAREARRIDRQGRKLLELINQLLDLRRITHQQLSIEYSPVDLSGFVSGLVNAHKPAAREKGISLAFEQDLGAYAGAVQVDTAKLDSILTNLIANAIKFTPNKGQIRVLLNSSSSHWTVRVQDSGPGVPVAERKKIFEQFIRAPEASASGTGIGLALVQELTTLMEGEISVGDAPLGGAEFQLSLPLRKTMSSKASPSEIAVPEGDLLSPAGKTNLPRLLIVEDDKEIRDFLKESLCDYFSILQAADGQKGLAIARQETPDLVISDVMMPGLNGHQLCSNLKADPLTSHLPVLLLTARTADEHRLEGLEHGADAYLTKPFQERELHLRLRNLLALRDRMATRLRTEWLPAGKAPPEGEQLSPAEAGWLTELRTYIHQHIDDPGLKGADLERHLGMSRSQLHRKLSSVLGLSPNRLINDLRLETASQLLLKKGKSVSEVAYACGFNDPGYFRRKFKERFGKAPSDWANHRAG</sequence>
<dbReference type="InterPro" id="IPR003661">
    <property type="entry name" value="HisK_dim/P_dom"/>
</dbReference>
<dbReference type="InterPro" id="IPR018060">
    <property type="entry name" value="HTH_AraC"/>
</dbReference>
<dbReference type="InterPro" id="IPR009057">
    <property type="entry name" value="Homeodomain-like_sf"/>
</dbReference>
<dbReference type="RefSeq" id="WP_090167255.1">
    <property type="nucleotide sequence ID" value="NZ_FOFB01000007.1"/>
</dbReference>
<gene>
    <name evidence="11" type="ORF">SAMN05444359_107126</name>
</gene>
<organism evidence="11 12">
    <name type="scientific">Neolewinella agarilytica</name>
    <dbReference type="NCBI Taxonomy" id="478744"/>
    <lineage>
        <taxon>Bacteria</taxon>
        <taxon>Pseudomonadati</taxon>
        <taxon>Bacteroidota</taxon>
        <taxon>Saprospiria</taxon>
        <taxon>Saprospirales</taxon>
        <taxon>Lewinellaceae</taxon>
        <taxon>Neolewinella</taxon>
    </lineage>
</organism>
<dbReference type="InterPro" id="IPR004358">
    <property type="entry name" value="Sig_transdc_His_kin-like_C"/>
</dbReference>
<reference evidence="12" key="1">
    <citation type="submission" date="2016-10" db="EMBL/GenBank/DDBJ databases">
        <authorList>
            <person name="Varghese N."/>
            <person name="Submissions S."/>
        </authorList>
    </citation>
    <scope>NUCLEOTIDE SEQUENCE [LARGE SCALE GENOMIC DNA]</scope>
    <source>
        <strain evidence="12">DSM 24740</strain>
    </source>
</reference>
<evidence type="ECO:0000256" key="5">
    <source>
        <dbReference type="ARBA" id="ARBA00023125"/>
    </source>
</evidence>
<dbReference type="SMART" id="SM00448">
    <property type="entry name" value="REC"/>
    <property type="match status" value="1"/>
</dbReference>
<dbReference type="Proteomes" id="UP000199021">
    <property type="component" value="Unassembled WGS sequence"/>
</dbReference>
<dbReference type="Gene3D" id="1.10.287.130">
    <property type="match status" value="1"/>
</dbReference>
<accession>A0A1H9EM39</accession>
<feature type="modified residue" description="4-aspartylphosphate" evidence="7">
    <location>
        <position position="1097"/>
    </location>
</feature>
<dbReference type="EC" id="2.7.13.3" evidence="2"/>
<dbReference type="Gene3D" id="1.10.10.60">
    <property type="entry name" value="Homeodomain-like"/>
    <property type="match status" value="1"/>
</dbReference>
<dbReference type="EMBL" id="FOFB01000007">
    <property type="protein sequence ID" value="SEQ26657.1"/>
    <property type="molecule type" value="Genomic_DNA"/>
</dbReference>
<feature type="domain" description="Response regulatory" evidence="10">
    <location>
        <begin position="1049"/>
        <end position="1164"/>
    </location>
</feature>
<evidence type="ECO:0000256" key="4">
    <source>
        <dbReference type="ARBA" id="ARBA00023015"/>
    </source>
</evidence>
<evidence type="ECO:0000256" key="6">
    <source>
        <dbReference type="ARBA" id="ARBA00023163"/>
    </source>
</evidence>
<dbReference type="Pfam" id="PF07494">
    <property type="entry name" value="Reg_prop"/>
    <property type="match status" value="1"/>
</dbReference>
<evidence type="ECO:0000259" key="8">
    <source>
        <dbReference type="PROSITE" id="PS01124"/>
    </source>
</evidence>
<proteinExistence type="predicted"/>
<feature type="domain" description="HTH araC/xylS-type" evidence="8">
    <location>
        <begin position="1200"/>
        <end position="1299"/>
    </location>
</feature>
<evidence type="ECO:0000256" key="2">
    <source>
        <dbReference type="ARBA" id="ARBA00012438"/>
    </source>
</evidence>
<dbReference type="SMART" id="SM00387">
    <property type="entry name" value="HATPase_c"/>
    <property type="match status" value="1"/>
</dbReference>
<dbReference type="SUPFAM" id="SSF46689">
    <property type="entry name" value="Homeodomain-like"/>
    <property type="match status" value="1"/>
</dbReference>
<dbReference type="PRINTS" id="PR00344">
    <property type="entry name" value="BCTRLSENSOR"/>
</dbReference>
<comment type="catalytic activity">
    <reaction evidence="1">
        <text>ATP + protein L-histidine = ADP + protein N-phospho-L-histidine.</text>
        <dbReference type="EC" id="2.7.13.3"/>
    </reaction>
</comment>
<keyword evidence="5" id="KW-0238">DNA-binding</keyword>
<dbReference type="Pfam" id="PF00072">
    <property type="entry name" value="Response_reg"/>
    <property type="match status" value="1"/>
</dbReference>
<dbReference type="Pfam" id="PF00512">
    <property type="entry name" value="HisKA"/>
    <property type="match status" value="1"/>
</dbReference>
<dbReference type="GO" id="GO:0043565">
    <property type="term" value="F:sequence-specific DNA binding"/>
    <property type="evidence" value="ECO:0007669"/>
    <property type="project" value="InterPro"/>
</dbReference>
<dbReference type="Gene3D" id="3.40.50.2300">
    <property type="match status" value="1"/>
</dbReference>
<dbReference type="InterPro" id="IPR013783">
    <property type="entry name" value="Ig-like_fold"/>
</dbReference>
<dbReference type="Pfam" id="PF02518">
    <property type="entry name" value="HATPase_c"/>
    <property type="match status" value="1"/>
</dbReference>
<dbReference type="InterPro" id="IPR011006">
    <property type="entry name" value="CheY-like_superfamily"/>
</dbReference>
<dbReference type="InterPro" id="IPR003594">
    <property type="entry name" value="HATPase_dom"/>
</dbReference>
<dbReference type="OrthoDB" id="9797097at2"/>
<keyword evidence="11" id="KW-0808">Transferase</keyword>
<evidence type="ECO:0000259" key="10">
    <source>
        <dbReference type="PROSITE" id="PS50110"/>
    </source>
</evidence>
<dbReference type="InterPro" id="IPR015943">
    <property type="entry name" value="WD40/YVTN_repeat-like_dom_sf"/>
</dbReference>
<dbReference type="Pfam" id="PF07495">
    <property type="entry name" value="Y_Y_Y"/>
    <property type="match status" value="1"/>
</dbReference>
<dbReference type="PROSITE" id="PS00041">
    <property type="entry name" value="HTH_ARAC_FAMILY_1"/>
    <property type="match status" value="1"/>
</dbReference>
<dbReference type="InterPro" id="IPR036097">
    <property type="entry name" value="HisK_dim/P_sf"/>
</dbReference>
<evidence type="ECO:0000313" key="11">
    <source>
        <dbReference type="EMBL" id="SEQ26657.1"/>
    </source>
</evidence>
<dbReference type="Gene3D" id="2.60.40.10">
    <property type="entry name" value="Immunoglobulins"/>
    <property type="match status" value="1"/>
</dbReference>
<dbReference type="InterPro" id="IPR018062">
    <property type="entry name" value="HTH_AraC-typ_CS"/>
</dbReference>
<dbReference type="GO" id="GO:0000155">
    <property type="term" value="F:phosphorelay sensor kinase activity"/>
    <property type="evidence" value="ECO:0007669"/>
    <property type="project" value="InterPro"/>
</dbReference>
<keyword evidence="6" id="KW-0804">Transcription</keyword>
<dbReference type="InterPro" id="IPR005467">
    <property type="entry name" value="His_kinase_dom"/>
</dbReference>
<dbReference type="GO" id="GO:0003700">
    <property type="term" value="F:DNA-binding transcription factor activity"/>
    <property type="evidence" value="ECO:0007669"/>
    <property type="project" value="InterPro"/>
</dbReference>
<dbReference type="Gene3D" id="3.30.565.10">
    <property type="entry name" value="Histidine kinase-like ATPase, C-terminal domain"/>
    <property type="match status" value="1"/>
</dbReference>
<dbReference type="SUPFAM" id="SSF55874">
    <property type="entry name" value="ATPase domain of HSP90 chaperone/DNA topoisomerase II/histidine kinase"/>
    <property type="match status" value="1"/>
</dbReference>
<dbReference type="CDD" id="cd00082">
    <property type="entry name" value="HisKA"/>
    <property type="match status" value="1"/>
</dbReference>
<dbReference type="Pfam" id="PF12833">
    <property type="entry name" value="HTH_18"/>
    <property type="match status" value="1"/>
</dbReference>
<dbReference type="InterPro" id="IPR036890">
    <property type="entry name" value="HATPase_C_sf"/>
</dbReference>
<protein>
    <recommendedName>
        <fullName evidence="2">histidine kinase</fullName>
        <ecNumber evidence="2">2.7.13.3</ecNumber>
    </recommendedName>
</protein>
<dbReference type="PANTHER" id="PTHR43547">
    <property type="entry name" value="TWO-COMPONENT HISTIDINE KINASE"/>
    <property type="match status" value="1"/>
</dbReference>
<dbReference type="InterPro" id="IPR011110">
    <property type="entry name" value="Reg_prop"/>
</dbReference>
<dbReference type="PROSITE" id="PS01124">
    <property type="entry name" value="HTH_ARAC_FAMILY_2"/>
    <property type="match status" value="1"/>
</dbReference>
<dbReference type="SMART" id="SM00342">
    <property type="entry name" value="HTH_ARAC"/>
    <property type="match status" value="1"/>
</dbReference>
<dbReference type="SMART" id="SM00388">
    <property type="entry name" value="HisKA"/>
    <property type="match status" value="1"/>
</dbReference>
<evidence type="ECO:0000256" key="3">
    <source>
        <dbReference type="ARBA" id="ARBA00022553"/>
    </source>
</evidence>
<keyword evidence="12" id="KW-1185">Reference proteome</keyword>
<dbReference type="InterPro" id="IPR001789">
    <property type="entry name" value="Sig_transdc_resp-reg_receiver"/>
</dbReference>
<dbReference type="Gene3D" id="2.130.10.10">
    <property type="entry name" value="YVTN repeat-like/Quinoprotein amine dehydrogenase"/>
    <property type="match status" value="2"/>
</dbReference>
<dbReference type="InParanoid" id="A0A1H9EM39"/>
<dbReference type="SUPFAM" id="SSF47384">
    <property type="entry name" value="Homodimeric domain of signal transducing histidine kinase"/>
    <property type="match status" value="1"/>
</dbReference>
<dbReference type="PROSITE" id="PS50109">
    <property type="entry name" value="HIS_KIN"/>
    <property type="match status" value="1"/>
</dbReference>
<dbReference type="PROSITE" id="PS50110">
    <property type="entry name" value="RESPONSE_REGULATORY"/>
    <property type="match status" value="1"/>
</dbReference>
<keyword evidence="3 7" id="KW-0597">Phosphoprotein</keyword>
<dbReference type="CDD" id="cd17574">
    <property type="entry name" value="REC_OmpR"/>
    <property type="match status" value="1"/>
</dbReference>
<dbReference type="SUPFAM" id="SSF52172">
    <property type="entry name" value="CheY-like"/>
    <property type="match status" value="1"/>
</dbReference>
<evidence type="ECO:0000313" key="12">
    <source>
        <dbReference type="Proteomes" id="UP000199021"/>
    </source>
</evidence>
<keyword evidence="4" id="KW-0805">Transcription regulation</keyword>
<keyword evidence="11" id="KW-0418">Kinase</keyword>
<evidence type="ECO:0000256" key="1">
    <source>
        <dbReference type="ARBA" id="ARBA00000085"/>
    </source>
</evidence>
<evidence type="ECO:0000256" key="7">
    <source>
        <dbReference type="PROSITE-ProRule" id="PRU00169"/>
    </source>
</evidence>
<dbReference type="InterPro" id="IPR011123">
    <property type="entry name" value="Y_Y_Y"/>
</dbReference>
<evidence type="ECO:0000259" key="9">
    <source>
        <dbReference type="PROSITE" id="PS50109"/>
    </source>
</evidence>
<dbReference type="SUPFAM" id="SSF63829">
    <property type="entry name" value="Calcium-dependent phosphotriesterase"/>
    <property type="match status" value="2"/>
</dbReference>